<gene>
    <name evidence="1" type="ORF">IC610_14255</name>
</gene>
<name>A0ABR8ZES9_9FLAO</name>
<keyword evidence="2" id="KW-1185">Reference proteome</keyword>
<dbReference type="RefSeq" id="WP_191737451.1">
    <property type="nucleotide sequence ID" value="NZ_JACYFS010000004.1"/>
</dbReference>
<comment type="caution">
    <text evidence="1">The sequence shown here is derived from an EMBL/GenBank/DDBJ whole genome shotgun (WGS) entry which is preliminary data.</text>
</comment>
<protein>
    <recommendedName>
        <fullName evidence="3">DUF4365 domain-containing protein</fullName>
    </recommendedName>
</protein>
<accession>A0ABR8ZES9</accession>
<evidence type="ECO:0000313" key="2">
    <source>
        <dbReference type="Proteomes" id="UP000637299"/>
    </source>
</evidence>
<sequence>MNRDSKILLKNNLVNFIKFFFEVDINLFTKFLIEVDESEKIDWSKQPSGLMLTFLSVTNNKNNKLEIELIIELLTTDRNEIPIWIKVIEVEKAKIYKLIICKRFRKKKVVEEWHRNSDFYPFII</sequence>
<reference evidence="1 2" key="1">
    <citation type="submission" date="2020-09" db="EMBL/GenBank/DDBJ databases">
        <title>Genome seq and assembly of Chryseobacterium sp.</title>
        <authorList>
            <person name="Chhetri G."/>
        </authorList>
    </citation>
    <scope>NUCLEOTIDE SEQUENCE [LARGE SCALE GENOMIC DNA]</scope>
    <source>
        <strain evidence="1 2">GCR10</strain>
    </source>
</reference>
<proteinExistence type="predicted"/>
<evidence type="ECO:0008006" key="3">
    <source>
        <dbReference type="Google" id="ProtNLM"/>
    </source>
</evidence>
<dbReference type="Proteomes" id="UP000637299">
    <property type="component" value="Unassembled WGS sequence"/>
</dbReference>
<evidence type="ECO:0000313" key="1">
    <source>
        <dbReference type="EMBL" id="MBD8083579.1"/>
    </source>
</evidence>
<dbReference type="EMBL" id="JACYFS010000004">
    <property type="protein sequence ID" value="MBD8083579.1"/>
    <property type="molecule type" value="Genomic_DNA"/>
</dbReference>
<organism evidence="1 2">
    <name type="scientific">Chryseobacterium caseinilyticum</name>
    <dbReference type="NCBI Taxonomy" id="2771428"/>
    <lineage>
        <taxon>Bacteria</taxon>
        <taxon>Pseudomonadati</taxon>
        <taxon>Bacteroidota</taxon>
        <taxon>Flavobacteriia</taxon>
        <taxon>Flavobacteriales</taxon>
        <taxon>Weeksellaceae</taxon>
        <taxon>Chryseobacterium group</taxon>
        <taxon>Chryseobacterium</taxon>
    </lineage>
</organism>